<organism evidence="2 3">
    <name type="scientific">Catenaria anguillulae PL171</name>
    <dbReference type="NCBI Taxonomy" id="765915"/>
    <lineage>
        <taxon>Eukaryota</taxon>
        <taxon>Fungi</taxon>
        <taxon>Fungi incertae sedis</taxon>
        <taxon>Blastocladiomycota</taxon>
        <taxon>Blastocladiomycetes</taxon>
        <taxon>Blastocladiales</taxon>
        <taxon>Catenariaceae</taxon>
        <taxon>Catenaria</taxon>
    </lineage>
</organism>
<feature type="compositionally biased region" description="Polar residues" evidence="1">
    <location>
        <begin position="66"/>
        <end position="79"/>
    </location>
</feature>
<feature type="compositionally biased region" description="Basic and acidic residues" evidence="1">
    <location>
        <begin position="51"/>
        <end position="65"/>
    </location>
</feature>
<keyword evidence="3" id="KW-1185">Reference proteome</keyword>
<reference evidence="2 3" key="1">
    <citation type="submission" date="2016-07" db="EMBL/GenBank/DDBJ databases">
        <title>Pervasive Adenine N6-methylation of Active Genes in Fungi.</title>
        <authorList>
            <consortium name="DOE Joint Genome Institute"/>
            <person name="Mondo S.J."/>
            <person name="Dannebaum R.O."/>
            <person name="Kuo R.C."/>
            <person name="Labutti K."/>
            <person name="Haridas S."/>
            <person name="Kuo A."/>
            <person name="Salamov A."/>
            <person name="Ahrendt S.R."/>
            <person name="Lipzen A."/>
            <person name="Sullivan W."/>
            <person name="Andreopoulos W.B."/>
            <person name="Clum A."/>
            <person name="Lindquist E."/>
            <person name="Daum C."/>
            <person name="Ramamoorthy G.K."/>
            <person name="Gryganskyi A."/>
            <person name="Culley D."/>
            <person name="Magnuson J.K."/>
            <person name="James T.Y."/>
            <person name="O'Malley M.A."/>
            <person name="Stajich J.E."/>
            <person name="Spatafora J.W."/>
            <person name="Visel A."/>
            <person name="Grigoriev I.V."/>
        </authorList>
    </citation>
    <scope>NUCLEOTIDE SEQUENCE [LARGE SCALE GENOMIC DNA]</scope>
    <source>
        <strain evidence="2 3">PL171</strain>
    </source>
</reference>
<dbReference type="EMBL" id="MCFL01000010">
    <property type="protein sequence ID" value="ORZ38115.1"/>
    <property type="molecule type" value="Genomic_DNA"/>
</dbReference>
<evidence type="ECO:0000313" key="3">
    <source>
        <dbReference type="Proteomes" id="UP000193411"/>
    </source>
</evidence>
<feature type="compositionally biased region" description="Polar residues" evidence="1">
    <location>
        <begin position="1"/>
        <end position="12"/>
    </location>
</feature>
<feature type="compositionally biased region" description="Low complexity" evidence="1">
    <location>
        <begin position="97"/>
        <end position="107"/>
    </location>
</feature>
<comment type="caution">
    <text evidence="2">The sequence shown here is derived from an EMBL/GenBank/DDBJ whole genome shotgun (WGS) entry which is preliminary data.</text>
</comment>
<dbReference type="OrthoDB" id="5531344at2759"/>
<gene>
    <name evidence="2" type="ORF">BCR44DRAFT_66379</name>
</gene>
<dbReference type="AlphaFoldDB" id="A0A1Y2HU37"/>
<feature type="compositionally biased region" description="Acidic residues" evidence="1">
    <location>
        <begin position="142"/>
        <end position="155"/>
    </location>
</feature>
<protein>
    <submittedName>
        <fullName evidence="2">Uncharacterized protein</fullName>
    </submittedName>
</protein>
<evidence type="ECO:0000313" key="2">
    <source>
        <dbReference type="EMBL" id="ORZ38115.1"/>
    </source>
</evidence>
<feature type="compositionally biased region" description="Low complexity" evidence="1">
    <location>
        <begin position="119"/>
        <end position="129"/>
    </location>
</feature>
<name>A0A1Y2HU37_9FUNG</name>
<sequence length="419" mass="46097">MSQNNASSTTLASPALHGRSGPEPADDPSLVQLAGFTRDQVWDLIEKYAADNKRRAAESNRREFLSRQQGSVRGNSSSAAAPVKLDQGIVRYDRRPASASASASASSQPVVAREKPIRSETASARSSRAGTPDPSSSLGTINDDDDNDSLSDPDDYFPRPPPPDPKATDPRGPSTCARTSLASIDRSTQMRRHVVWNPEDDILARSTIPRANRKGPFADLTHVPEAMLERVGNLWKFLNFVFDQPASTITVNERLKLIHDRLLILEHGYAAWYLTNKFHLHPSHLIANVTDLVNADVDANASLFVIAQGPRGQSFGISAAIYHDMCARGLDRTGDPVPHTIWLKHTMAALAACEERLMRIERLAPLWFALNCQYEGRPDELPACVECRVRRAGMRWYFVVVDPGVDVNGHSGVLGRSSY</sequence>
<proteinExistence type="predicted"/>
<feature type="region of interest" description="Disordered" evidence="1">
    <location>
        <begin position="51"/>
        <end position="183"/>
    </location>
</feature>
<feature type="region of interest" description="Disordered" evidence="1">
    <location>
        <begin position="1"/>
        <end position="31"/>
    </location>
</feature>
<accession>A0A1Y2HU37</accession>
<dbReference type="Proteomes" id="UP000193411">
    <property type="component" value="Unassembled WGS sequence"/>
</dbReference>
<evidence type="ECO:0000256" key="1">
    <source>
        <dbReference type="SAM" id="MobiDB-lite"/>
    </source>
</evidence>